<evidence type="ECO:0008006" key="3">
    <source>
        <dbReference type="Google" id="ProtNLM"/>
    </source>
</evidence>
<comment type="caution">
    <text evidence="1">The sequence shown here is derived from an EMBL/GenBank/DDBJ whole genome shotgun (WGS) entry which is preliminary data.</text>
</comment>
<dbReference type="EMBL" id="JBJQND010000001">
    <property type="protein sequence ID" value="KAL3891141.1"/>
    <property type="molecule type" value="Genomic_DNA"/>
</dbReference>
<dbReference type="Pfam" id="PF13650">
    <property type="entry name" value="Asp_protease_2"/>
    <property type="match status" value="1"/>
</dbReference>
<dbReference type="InterPro" id="IPR001969">
    <property type="entry name" value="Aspartic_peptidase_AS"/>
</dbReference>
<protein>
    <recommendedName>
        <fullName evidence="3">Peptidase A2 domain-containing protein</fullName>
    </recommendedName>
</protein>
<evidence type="ECO:0000313" key="1">
    <source>
        <dbReference type="EMBL" id="KAL3891141.1"/>
    </source>
</evidence>
<sequence length="77" mass="8277">MYLQGSVHGIGVRFLLDTGATVTMIARGVCERMAPGDRPRLYEVTGNVLYADGKLEVVGKGKFTLSFGEKVKSTALV</sequence>
<evidence type="ECO:0000313" key="2">
    <source>
        <dbReference type="Proteomes" id="UP001634394"/>
    </source>
</evidence>
<dbReference type="PROSITE" id="PS00141">
    <property type="entry name" value="ASP_PROTEASE"/>
    <property type="match status" value="1"/>
</dbReference>
<dbReference type="InterPro" id="IPR021109">
    <property type="entry name" value="Peptidase_aspartic_dom_sf"/>
</dbReference>
<keyword evidence="2" id="KW-1185">Reference proteome</keyword>
<dbReference type="SUPFAM" id="SSF50630">
    <property type="entry name" value="Acid proteases"/>
    <property type="match status" value="1"/>
</dbReference>
<name>A0ABD3XY93_SINWO</name>
<dbReference type="Gene3D" id="2.40.70.10">
    <property type="entry name" value="Acid Proteases"/>
    <property type="match status" value="1"/>
</dbReference>
<gene>
    <name evidence="1" type="ORF">ACJMK2_003404</name>
</gene>
<organism evidence="1 2">
    <name type="scientific">Sinanodonta woodiana</name>
    <name type="common">Chinese pond mussel</name>
    <name type="synonym">Anodonta woodiana</name>
    <dbReference type="NCBI Taxonomy" id="1069815"/>
    <lineage>
        <taxon>Eukaryota</taxon>
        <taxon>Metazoa</taxon>
        <taxon>Spiralia</taxon>
        <taxon>Lophotrochozoa</taxon>
        <taxon>Mollusca</taxon>
        <taxon>Bivalvia</taxon>
        <taxon>Autobranchia</taxon>
        <taxon>Heteroconchia</taxon>
        <taxon>Palaeoheterodonta</taxon>
        <taxon>Unionida</taxon>
        <taxon>Unionoidea</taxon>
        <taxon>Unionidae</taxon>
        <taxon>Unioninae</taxon>
        <taxon>Sinanodonta</taxon>
    </lineage>
</organism>
<reference evidence="1 2" key="1">
    <citation type="submission" date="2024-11" db="EMBL/GenBank/DDBJ databases">
        <title>Chromosome-level genome assembly of the freshwater bivalve Anodonta woodiana.</title>
        <authorList>
            <person name="Chen X."/>
        </authorList>
    </citation>
    <scope>NUCLEOTIDE SEQUENCE [LARGE SCALE GENOMIC DNA]</scope>
    <source>
        <strain evidence="1">MN2024</strain>
        <tissue evidence="1">Gills</tissue>
    </source>
</reference>
<dbReference type="AlphaFoldDB" id="A0ABD3XY93"/>
<dbReference type="Proteomes" id="UP001634394">
    <property type="component" value="Unassembled WGS sequence"/>
</dbReference>
<proteinExistence type="predicted"/>
<accession>A0ABD3XY93</accession>